<dbReference type="Gene3D" id="3.40.50.300">
    <property type="entry name" value="P-loop containing nucleotide triphosphate hydrolases"/>
    <property type="match status" value="1"/>
</dbReference>
<accession>A0ABR4GWL1</accession>
<proteinExistence type="predicted"/>
<sequence length="559" mass="64042">MTGKCEVVFASGQIQVPCPCVRFEGLSQPGQLDVPCIVCDHPLSQHRSTSLADPQPEMGPNLTFMYPRPDTVQKLANLIDEQRVVHVRGTTSSGKSTLAQLLRSYYTSRKKNVLYLEMWTKLSEFGPTTFDSWILLQYMLHRASAGPADHIIPGTIILVDEAQTSYKDWRFWNSIIKELVQDRSPVDLRLCLFSSYGCPSTGVERAHYTPATFLPEQRVTLTIQPKGPQIALFFNRTEAYPAIDITIQHICSQTLPTFTNDAKEYLFLLTNGHPGAIISMVEIIVKKRQSSIKPGDRIITKDKILETIANEDVIWDYLKVAPNLRSFPRGENLTKEARKTLARVLEKGSTQPGETYEDLHICYQQGWLHKMEKDDTEGAMVYVLPSRLHEKWIEYLIGSENRPLPAQFQTLQQLVNLFEGKVLSSAASYRPVEAQYQDEFYRSFNQVVGRGVPISSEWSRTRHGRIDFWIPERRWAIELLRDHNEIGEHIARFYRGGKYYNWIVDGTIRDWIVINCAITMPKNVFSEPKLIHAIFDPDYKGVRLLDNRLNLLGNHVLTN</sequence>
<dbReference type="InterPro" id="IPR027417">
    <property type="entry name" value="P-loop_NTPase"/>
</dbReference>
<evidence type="ECO:0008006" key="3">
    <source>
        <dbReference type="Google" id="ProtNLM"/>
    </source>
</evidence>
<comment type="caution">
    <text evidence="1">The sequence shown here is derived from an EMBL/GenBank/DDBJ whole genome shotgun (WGS) entry which is preliminary data.</text>
</comment>
<protein>
    <recommendedName>
        <fullName evidence="3">AAA+ ATPase domain-containing protein</fullName>
    </recommendedName>
</protein>
<dbReference type="Proteomes" id="UP001610334">
    <property type="component" value="Unassembled WGS sequence"/>
</dbReference>
<evidence type="ECO:0000313" key="1">
    <source>
        <dbReference type="EMBL" id="KAL2803412.1"/>
    </source>
</evidence>
<evidence type="ECO:0000313" key="2">
    <source>
        <dbReference type="Proteomes" id="UP001610334"/>
    </source>
</evidence>
<gene>
    <name evidence="1" type="ORF">BJX63DRAFT_425288</name>
</gene>
<dbReference type="SUPFAM" id="SSF52540">
    <property type="entry name" value="P-loop containing nucleoside triphosphate hydrolases"/>
    <property type="match status" value="1"/>
</dbReference>
<dbReference type="EMBL" id="JBFXLT010000139">
    <property type="protein sequence ID" value="KAL2803412.1"/>
    <property type="molecule type" value="Genomic_DNA"/>
</dbReference>
<organism evidence="1 2">
    <name type="scientific">Aspergillus granulosus</name>
    <dbReference type="NCBI Taxonomy" id="176169"/>
    <lineage>
        <taxon>Eukaryota</taxon>
        <taxon>Fungi</taxon>
        <taxon>Dikarya</taxon>
        <taxon>Ascomycota</taxon>
        <taxon>Pezizomycotina</taxon>
        <taxon>Eurotiomycetes</taxon>
        <taxon>Eurotiomycetidae</taxon>
        <taxon>Eurotiales</taxon>
        <taxon>Aspergillaceae</taxon>
        <taxon>Aspergillus</taxon>
        <taxon>Aspergillus subgen. Nidulantes</taxon>
    </lineage>
</organism>
<reference evidence="1 2" key="1">
    <citation type="submission" date="2024-07" db="EMBL/GenBank/DDBJ databases">
        <title>Section-level genome sequencing and comparative genomics of Aspergillus sections Usti and Cavernicolus.</title>
        <authorList>
            <consortium name="Lawrence Berkeley National Laboratory"/>
            <person name="Nybo J.L."/>
            <person name="Vesth T.C."/>
            <person name="Theobald S."/>
            <person name="Frisvad J.C."/>
            <person name="Larsen T.O."/>
            <person name="Kjaerboelling I."/>
            <person name="Rothschild-Mancinelli K."/>
            <person name="Lyhne E.K."/>
            <person name="Kogle M.E."/>
            <person name="Barry K."/>
            <person name="Clum A."/>
            <person name="Na H."/>
            <person name="Ledsgaard L."/>
            <person name="Lin J."/>
            <person name="Lipzen A."/>
            <person name="Kuo A."/>
            <person name="Riley R."/>
            <person name="Mondo S."/>
            <person name="Labutti K."/>
            <person name="Haridas S."/>
            <person name="Pangalinan J."/>
            <person name="Salamov A.A."/>
            <person name="Simmons B.A."/>
            <person name="Magnuson J.K."/>
            <person name="Chen J."/>
            <person name="Drula E."/>
            <person name="Henrissat B."/>
            <person name="Wiebenga A."/>
            <person name="Lubbers R.J."/>
            <person name="Gomes A.C."/>
            <person name="Makela M.R."/>
            <person name="Stajich J."/>
            <person name="Grigoriev I.V."/>
            <person name="Mortensen U.H."/>
            <person name="De Vries R.P."/>
            <person name="Baker S.E."/>
            <person name="Andersen M.R."/>
        </authorList>
    </citation>
    <scope>NUCLEOTIDE SEQUENCE [LARGE SCALE GENOMIC DNA]</scope>
    <source>
        <strain evidence="1 2">CBS 588.65</strain>
    </source>
</reference>
<name>A0ABR4GWL1_9EURO</name>
<keyword evidence="2" id="KW-1185">Reference proteome</keyword>